<dbReference type="SUPFAM" id="SSF52540">
    <property type="entry name" value="P-loop containing nucleoside triphosphate hydrolases"/>
    <property type="match status" value="1"/>
</dbReference>
<gene>
    <name evidence="2" type="ORF">KYJ44_20355</name>
</gene>
<dbReference type="Gene3D" id="3.40.50.300">
    <property type="entry name" value="P-loop containing nucleotide triphosphate hydrolases"/>
    <property type="match status" value="1"/>
</dbReference>
<dbReference type="EMBL" id="JAHWBK010000017">
    <property type="protein sequence ID" value="MCV0326671.1"/>
    <property type="molecule type" value="Genomic_DNA"/>
</dbReference>
<evidence type="ECO:0000313" key="2">
    <source>
        <dbReference type="EMBL" id="MCV0326671.1"/>
    </source>
</evidence>
<dbReference type="InterPro" id="IPR027417">
    <property type="entry name" value="P-loop_NTPase"/>
</dbReference>
<evidence type="ECO:0000313" key="3">
    <source>
        <dbReference type="Proteomes" id="UP001208054"/>
    </source>
</evidence>
<dbReference type="InterPro" id="IPR025669">
    <property type="entry name" value="AAA_dom"/>
</dbReference>
<dbReference type="CDD" id="cd02042">
    <property type="entry name" value="ParAB_family"/>
    <property type="match status" value="1"/>
</dbReference>
<sequence>MTKIVTLYNNKGGVSKTTTLFNIAAYLSTIGKKVLIVDCDPQCNVTELFFAAREDVDNPDFELPGTSIYGALLPRFKGQQATINQDQIELTEHNLYSGLFLFRGDMEFARAETYFGTAWNQAITENIHEKNTYVVFDRLMKSLGKERNFDFILCDVGPSTGAISRTVILTCDEIVIPLVPDRFCFQAVKLLGQIIKEWIDRHKVISESLVPFEVAPFAGEPRLAGTVVQNFKVHSGARAKQSYIKWQDKITQQINLSLTGPGGIPIKSGFNTASPYIASIRDVAVLAPVAQMFGRAIFDIQQEHTKEASTDGSMYYGSVWTPWEDRMKSYKEEIAKICKAIS</sequence>
<comment type="caution">
    <text evidence="2">The sequence shown here is derived from an EMBL/GenBank/DDBJ whole genome shotgun (WGS) entry which is preliminary data.</text>
</comment>
<accession>A0ABT2XL60</accession>
<dbReference type="Pfam" id="PF13614">
    <property type="entry name" value="AAA_31"/>
    <property type="match status" value="1"/>
</dbReference>
<name>A0ABT2XL60_9GAMM</name>
<dbReference type="Proteomes" id="UP001208054">
    <property type="component" value="Unassembled WGS sequence"/>
</dbReference>
<feature type="domain" description="AAA" evidence="1">
    <location>
        <begin position="2"/>
        <end position="201"/>
    </location>
</feature>
<keyword evidence="3" id="KW-1185">Reference proteome</keyword>
<dbReference type="PANTHER" id="PTHR13696">
    <property type="entry name" value="P-LOOP CONTAINING NUCLEOSIDE TRIPHOSPHATE HYDROLASE"/>
    <property type="match status" value="1"/>
</dbReference>
<dbReference type="RefSeq" id="WP_197612374.1">
    <property type="nucleotide sequence ID" value="NZ_JAHWBK010000017.1"/>
</dbReference>
<protein>
    <submittedName>
        <fullName evidence="2">AAA family ATPase</fullName>
    </submittedName>
</protein>
<evidence type="ECO:0000259" key="1">
    <source>
        <dbReference type="Pfam" id="PF13614"/>
    </source>
</evidence>
<reference evidence="2 3" key="1">
    <citation type="submission" date="2021-07" db="EMBL/GenBank/DDBJ databases">
        <title>Clinical implication of Pseudomonas aeruginosa: further insight on the antimicrobial resistance.</title>
        <authorList>
            <person name="Macori G."/>
            <person name="Fanning S."/>
            <person name="Alqahtani A."/>
        </authorList>
    </citation>
    <scope>NUCLEOTIDE SEQUENCE [LARGE SCALE GENOMIC DNA]</scope>
    <source>
        <strain evidence="2 3">CFS3442</strain>
    </source>
</reference>
<dbReference type="InterPro" id="IPR050678">
    <property type="entry name" value="DNA_Partitioning_ATPase"/>
</dbReference>
<proteinExistence type="predicted"/>
<dbReference type="PANTHER" id="PTHR13696:SF99">
    <property type="entry name" value="COBYRINIC ACID AC-DIAMIDE SYNTHASE"/>
    <property type="match status" value="1"/>
</dbReference>
<organism evidence="2 3">
    <name type="scientific">Stenotrophomonas riyadhensis</name>
    <dbReference type="NCBI Taxonomy" id="2859893"/>
    <lineage>
        <taxon>Bacteria</taxon>
        <taxon>Pseudomonadati</taxon>
        <taxon>Pseudomonadota</taxon>
        <taxon>Gammaproteobacteria</taxon>
        <taxon>Lysobacterales</taxon>
        <taxon>Lysobacteraceae</taxon>
        <taxon>Stenotrophomonas</taxon>
    </lineage>
</organism>